<dbReference type="GeneID" id="111253688"/>
<dbReference type="AlphaFoldDB" id="A0A7M7KMJ7"/>
<proteinExistence type="predicted"/>
<organism evidence="1 2">
    <name type="scientific">Varroa destructor</name>
    <name type="common">Honeybee mite</name>
    <dbReference type="NCBI Taxonomy" id="109461"/>
    <lineage>
        <taxon>Eukaryota</taxon>
        <taxon>Metazoa</taxon>
        <taxon>Ecdysozoa</taxon>
        <taxon>Arthropoda</taxon>
        <taxon>Chelicerata</taxon>
        <taxon>Arachnida</taxon>
        <taxon>Acari</taxon>
        <taxon>Parasitiformes</taxon>
        <taxon>Mesostigmata</taxon>
        <taxon>Gamasina</taxon>
        <taxon>Dermanyssoidea</taxon>
        <taxon>Varroidae</taxon>
        <taxon>Varroa</taxon>
    </lineage>
</organism>
<reference evidence="1" key="1">
    <citation type="submission" date="2021-01" db="UniProtKB">
        <authorList>
            <consortium name="EnsemblMetazoa"/>
        </authorList>
    </citation>
    <scope>IDENTIFICATION</scope>
</reference>
<name>A0A7M7KMJ7_VARDE</name>
<accession>A0A7M7KMJ7</accession>
<dbReference type="RefSeq" id="XP_022669206.1">
    <property type="nucleotide sequence ID" value="XM_022813471.1"/>
</dbReference>
<evidence type="ECO:0000313" key="2">
    <source>
        <dbReference type="Proteomes" id="UP000594260"/>
    </source>
</evidence>
<dbReference type="EnsemblMetazoa" id="XM_022813463">
    <property type="protein sequence ID" value="XP_022669198"/>
    <property type="gene ID" value="LOC111253688"/>
</dbReference>
<dbReference type="RefSeq" id="XP_022669216.1">
    <property type="nucleotide sequence ID" value="XM_022813481.1"/>
</dbReference>
<keyword evidence="2" id="KW-1185">Reference proteome</keyword>
<dbReference type="RefSeq" id="XP_022669198.1">
    <property type="nucleotide sequence ID" value="XM_022813463.1"/>
</dbReference>
<dbReference type="PANTHER" id="PTHR14614:SF109">
    <property type="entry name" value="RIBOSOMAL LYSINE N-METHYLTRANSFERASE 5"/>
    <property type="match status" value="1"/>
</dbReference>
<dbReference type="EnsemblMetazoa" id="XM_022813481">
    <property type="protein sequence ID" value="XP_022669216"/>
    <property type="gene ID" value="LOC111253688"/>
</dbReference>
<dbReference type="InParanoid" id="A0A7M7KMJ7"/>
<dbReference type="InterPro" id="IPR019410">
    <property type="entry name" value="Methyltransf_16"/>
</dbReference>
<dbReference type="Gene3D" id="3.40.50.150">
    <property type="entry name" value="Vaccinia Virus protein VP39"/>
    <property type="match status" value="1"/>
</dbReference>
<dbReference type="Proteomes" id="UP000594260">
    <property type="component" value="Unplaced"/>
</dbReference>
<dbReference type="PANTHER" id="PTHR14614">
    <property type="entry name" value="HEPATOCELLULAR CARCINOMA-ASSOCIATED ANTIGEN"/>
    <property type="match status" value="1"/>
</dbReference>
<dbReference type="SUPFAM" id="SSF53335">
    <property type="entry name" value="S-adenosyl-L-methionine-dependent methyltransferases"/>
    <property type="match status" value="1"/>
</dbReference>
<dbReference type="CDD" id="cd02440">
    <property type="entry name" value="AdoMet_MTases"/>
    <property type="match status" value="1"/>
</dbReference>
<sequence>MVDQKNRVEATLETFTREVRLDHLKRPLIISQQSPSDVGGVVWDGALVLANFISKFKEDFMRDVTVVELGTGTGLVGLTCATFPAKKVILTDFAKFKELVEKNINENRELLRAPCQFATLDWNHPEELVLDEKPKVVIASECIYYGDAIQPLVNTLNYISGPNTRIFISFEFRPQKTHVDAMKEFLSLCRKKFVVKEVPLEEQHEDYRSDDIKILLLTKICSD</sequence>
<evidence type="ECO:0000313" key="1">
    <source>
        <dbReference type="EnsemblMetazoa" id="XP_022669198"/>
    </source>
</evidence>
<dbReference type="Pfam" id="PF10294">
    <property type="entry name" value="Methyltransf_16"/>
    <property type="match status" value="1"/>
</dbReference>
<protein>
    <submittedName>
        <fullName evidence="1">Uncharacterized protein</fullName>
    </submittedName>
</protein>
<dbReference type="OrthoDB" id="413520at2759"/>
<dbReference type="OMA" id="HNAFVRH"/>
<dbReference type="InterPro" id="IPR029063">
    <property type="entry name" value="SAM-dependent_MTases_sf"/>
</dbReference>
<dbReference type="EnsemblMetazoa" id="XM_022813471">
    <property type="protein sequence ID" value="XP_022669206"/>
    <property type="gene ID" value="LOC111253688"/>
</dbReference>
<dbReference type="KEGG" id="vde:111253688"/>